<feature type="binding site" evidence="10">
    <location>
        <position position="195"/>
    </location>
    <ligand>
        <name>Mn(2+)</name>
        <dbReference type="ChEBI" id="CHEBI:29035"/>
    </ligand>
</feature>
<dbReference type="Gene3D" id="2.170.8.10">
    <property type="entry name" value="Phosphoenolpyruvate Carboxykinase, domain 2"/>
    <property type="match status" value="1"/>
</dbReference>
<dbReference type="GO" id="GO:0006094">
    <property type="term" value="P:gluconeogenesis"/>
    <property type="evidence" value="ECO:0007669"/>
    <property type="project" value="UniProtKB-UniRule"/>
</dbReference>
<gene>
    <name evidence="10" type="primary">pckA</name>
    <name evidence="11" type="ORF">BD821_103185</name>
</gene>
<evidence type="ECO:0000256" key="4">
    <source>
        <dbReference type="ARBA" id="ARBA00022432"/>
    </source>
</evidence>
<dbReference type="UniPathway" id="UPA00138"/>
<dbReference type="Gene3D" id="3.40.449.10">
    <property type="entry name" value="Phosphoenolpyruvate Carboxykinase, domain 1"/>
    <property type="match status" value="1"/>
</dbReference>
<dbReference type="Gene3D" id="3.90.228.20">
    <property type="match status" value="1"/>
</dbReference>
<dbReference type="HAMAP" id="MF_00453">
    <property type="entry name" value="PEPCK_ATP"/>
    <property type="match status" value="1"/>
</dbReference>
<feature type="binding site" evidence="10">
    <location>
        <position position="195"/>
    </location>
    <ligand>
        <name>ATP</name>
        <dbReference type="ChEBI" id="CHEBI:30616"/>
    </ligand>
</feature>
<dbReference type="CDD" id="cd00484">
    <property type="entry name" value="PEPCK_ATP"/>
    <property type="match status" value="1"/>
</dbReference>
<dbReference type="GO" id="GO:0016301">
    <property type="term" value="F:kinase activity"/>
    <property type="evidence" value="ECO:0007669"/>
    <property type="project" value="UniProtKB-KW"/>
</dbReference>
<feature type="binding site" evidence="10">
    <location>
        <position position="440"/>
    </location>
    <ligand>
        <name>ATP</name>
        <dbReference type="ChEBI" id="CHEBI:30616"/>
    </ligand>
</feature>
<protein>
    <recommendedName>
        <fullName evidence="3 10">Phosphoenolpyruvate carboxykinase (ATP)</fullName>
        <shortName evidence="10">PCK</shortName>
        <shortName evidence="10">PEP carboxykinase</shortName>
        <shortName evidence="10">PEPCK</shortName>
        <ecNumber evidence="3 10">4.1.1.49</ecNumber>
    </recommendedName>
</protein>
<dbReference type="InterPro" id="IPR008210">
    <property type="entry name" value="PEP_carboxykinase_N"/>
</dbReference>
<keyword evidence="7 10" id="KW-0067">ATP-binding</keyword>
<dbReference type="GO" id="GO:0046872">
    <property type="term" value="F:metal ion binding"/>
    <property type="evidence" value="ECO:0007669"/>
    <property type="project" value="UniProtKB-KW"/>
</dbReference>
<keyword evidence="11" id="KW-0808">Transferase</keyword>
<dbReference type="PANTHER" id="PTHR30031:SF0">
    <property type="entry name" value="PHOSPHOENOLPYRUVATE CARBOXYKINASE (ATP)"/>
    <property type="match status" value="1"/>
</dbReference>
<feature type="binding site" evidence="10">
    <location>
        <position position="214"/>
    </location>
    <ligand>
        <name>Mn(2+)</name>
        <dbReference type="ChEBI" id="CHEBI:29035"/>
    </ligand>
</feature>
<sequence>MGSSSLEYLNLKVKHSYENLPAAKLIEDALKNGEGCLSKSGALVVETGKYTGRSPKDRFIVRQKSIEDKINWGDTNLPINEDVFDNLYKKVLDYLEDKDAYIFDGFVGAEEKYKLSVKAVCEYASQALFASQLFRRYDSYDKEFLDKPDFTVISAPGFKADGKKDGINSEAFILVNFDKKIVLIGGTQYAGEIKKSMFSVMNFLLPLKGVFPMHCSANVGENEDVAIFFGLSGTGKTTLSTDPKRKLIGDDEHGWWDEGVFNFEGGCYAKTISLDKDKEKDIYEAIRFGALLENVVLDENRIPNYDDDSLTENTRAAYNLSHIDNIQPGGKGKNPNTIIFLTADAFGVLPPISKLSKEAAMYHFMSGYTSKLAGTERGIKEPQATFSACFGEPFMLMNPAVYAKLLGERIDSNEVDVYLINTGWCGGPYGVGSRMKLPYTRAMVTAAIEGGLKDTKWEEHPIFKVMMPMECKGVPSEILNPINLWEDKESYNEKAIELAKKFNSNFKKFKEVSNDVVKAGPTIE</sequence>
<comment type="cofactor">
    <cofactor evidence="10">
        <name>Mn(2+)</name>
        <dbReference type="ChEBI" id="CHEBI:29035"/>
    </cofactor>
    <text evidence="10">Binds 1 Mn(2+) ion per subunit.</text>
</comment>
<evidence type="ECO:0000313" key="12">
    <source>
        <dbReference type="Proteomes" id="UP000239863"/>
    </source>
</evidence>
<feature type="binding site" evidence="10">
    <location>
        <position position="315"/>
    </location>
    <ligand>
        <name>substrate</name>
    </ligand>
</feature>
<dbReference type="NCBIfam" id="TIGR00224">
    <property type="entry name" value="pckA"/>
    <property type="match status" value="1"/>
</dbReference>
<keyword evidence="8 10" id="KW-0456">Lyase</keyword>
<dbReference type="OrthoDB" id="9806325at2"/>
<evidence type="ECO:0000256" key="3">
    <source>
        <dbReference type="ARBA" id="ARBA00012363"/>
    </source>
</evidence>
<dbReference type="NCBIfam" id="NF006821">
    <property type="entry name" value="PRK09344.1-3"/>
    <property type="match status" value="1"/>
</dbReference>
<feature type="binding site" evidence="10">
    <location>
        <position position="251"/>
    </location>
    <ligand>
        <name>Mn(2+)</name>
        <dbReference type="ChEBI" id="CHEBI:29035"/>
    </ligand>
</feature>
<dbReference type="GO" id="GO:0004612">
    <property type="term" value="F:phosphoenolpyruvate carboxykinase (ATP) activity"/>
    <property type="evidence" value="ECO:0007669"/>
    <property type="project" value="UniProtKB-UniRule"/>
</dbReference>
<dbReference type="InterPro" id="IPR001272">
    <property type="entry name" value="PEP_carboxykinase_ATP"/>
</dbReference>
<keyword evidence="10" id="KW-0464">Manganese</keyword>
<keyword evidence="4 10" id="KW-0312">Gluconeogenesis</keyword>
<comment type="similarity">
    <text evidence="2 10">Belongs to the phosphoenolpyruvate carboxykinase (ATP) family.</text>
</comment>
<keyword evidence="6 10" id="KW-0210">Decarboxylase</keyword>
<dbReference type="RefSeq" id="WP_104409461.1">
    <property type="nucleotide sequence ID" value="NZ_PTIS01000003.1"/>
</dbReference>
<evidence type="ECO:0000256" key="2">
    <source>
        <dbReference type="ARBA" id="ARBA00006052"/>
    </source>
</evidence>
<dbReference type="Pfam" id="PF01293">
    <property type="entry name" value="PEPCK_ATP"/>
    <property type="match status" value="1"/>
</dbReference>
<evidence type="ECO:0000313" key="11">
    <source>
        <dbReference type="EMBL" id="PPK49055.1"/>
    </source>
</evidence>
<keyword evidence="11" id="KW-0418">Kinase</keyword>
<proteinExistence type="inferred from homology"/>
<accession>A0A2S6FZJ8</accession>
<feature type="binding site" evidence="10">
    <location>
        <position position="53"/>
    </location>
    <ligand>
        <name>substrate</name>
    </ligand>
</feature>
<comment type="catalytic activity">
    <reaction evidence="9 10">
        <text>oxaloacetate + ATP = phosphoenolpyruvate + ADP + CO2</text>
        <dbReference type="Rhea" id="RHEA:18617"/>
        <dbReference type="ChEBI" id="CHEBI:16452"/>
        <dbReference type="ChEBI" id="CHEBI:16526"/>
        <dbReference type="ChEBI" id="CHEBI:30616"/>
        <dbReference type="ChEBI" id="CHEBI:58702"/>
        <dbReference type="ChEBI" id="CHEBI:456216"/>
        <dbReference type="EC" id="4.1.1.49"/>
    </reaction>
</comment>
<feature type="binding site" evidence="10">
    <location>
        <position position="279"/>
    </location>
    <ligand>
        <name>ATP</name>
        <dbReference type="ChEBI" id="CHEBI:30616"/>
    </ligand>
</feature>
<feature type="binding site" evidence="10">
    <location>
        <position position="195"/>
    </location>
    <ligand>
        <name>substrate</name>
    </ligand>
</feature>
<keyword evidence="5 10" id="KW-0547">Nucleotide-binding</keyword>
<dbReference type="Proteomes" id="UP000239863">
    <property type="component" value="Unassembled WGS sequence"/>
</dbReference>
<comment type="pathway">
    <text evidence="1 10">Carbohydrate biosynthesis; gluconeogenesis.</text>
</comment>
<evidence type="ECO:0000256" key="7">
    <source>
        <dbReference type="ARBA" id="ARBA00022840"/>
    </source>
</evidence>
<dbReference type="STRING" id="37659.GCA_000703125_02109"/>
<evidence type="ECO:0000256" key="8">
    <source>
        <dbReference type="ARBA" id="ARBA00023239"/>
    </source>
</evidence>
<feature type="binding site" evidence="10">
    <location>
        <position position="315"/>
    </location>
    <ligand>
        <name>ATP</name>
        <dbReference type="ChEBI" id="CHEBI:30616"/>
    </ligand>
</feature>
<dbReference type="GO" id="GO:0005829">
    <property type="term" value="C:cytosol"/>
    <property type="evidence" value="ECO:0007669"/>
    <property type="project" value="TreeGrafter"/>
</dbReference>
<comment type="subcellular location">
    <subcellularLocation>
        <location evidence="10">Cytoplasm</location>
    </subcellularLocation>
</comment>
<dbReference type="InterPro" id="IPR013035">
    <property type="entry name" value="PEP_carboxykinase_C"/>
</dbReference>
<dbReference type="PANTHER" id="PTHR30031">
    <property type="entry name" value="PHOSPHOENOLPYRUVATE CARBOXYKINASE ATP"/>
    <property type="match status" value="1"/>
</dbReference>
<reference evidence="11 12" key="1">
    <citation type="submission" date="2018-02" db="EMBL/GenBank/DDBJ databases">
        <title>Genomic Encyclopedia of Archaeal and Bacterial Type Strains, Phase II (KMG-II): from individual species to whole genera.</title>
        <authorList>
            <person name="Goeker M."/>
        </authorList>
    </citation>
    <scope>NUCLEOTIDE SEQUENCE [LARGE SCALE GENOMIC DNA]</scope>
    <source>
        <strain evidence="11 12">DSM 15099</strain>
    </source>
</reference>
<feature type="binding site" evidence="10">
    <location>
        <position position="189"/>
    </location>
    <ligand>
        <name>substrate</name>
    </ligand>
</feature>
<dbReference type="EC" id="4.1.1.49" evidence="3 10"/>
<name>A0A2S6FZJ8_9CLOT</name>
<dbReference type="AlphaFoldDB" id="A0A2S6FZJ8"/>
<organism evidence="11 12">
    <name type="scientific">Clostridium algidicarnis DSM 15099</name>
    <dbReference type="NCBI Taxonomy" id="1121295"/>
    <lineage>
        <taxon>Bacteria</taxon>
        <taxon>Bacillati</taxon>
        <taxon>Bacillota</taxon>
        <taxon>Clostridia</taxon>
        <taxon>Eubacteriales</taxon>
        <taxon>Clostridiaceae</taxon>
        <taxon>Clostridium</taxon>
    </lineage>
</organism>
<evidence type="ECO:0000256" key="5">
    <source>
        <dbReference type="ARBA" id="ARBA00022741"/>
    </source>
</evidence>
<keyword evidence="10" id="KW-0963">Cytoplasm</keyword>
<evidence type="ECO:0000256" key="1">
    <source>
        <dbReference type="ARBA" id="ARBA00004742"/>
    </source>
</evidence>
<evidence type="ECO:0000256" key="6">
    <source>
        <dbReference type="ARBA" id="ARBA00022793"/>
    </source>
</evidence>
<feature type="binding site" evidence="10">
    <location>
        <position position="214"/>
    </location>
    <ligand>
        <name>ATP</name>
        <dbReference type="ChEBI" id="CHEBI:30616"/>
    </ligand>
</feature>
<evidence type="ECO:0000256" key="9">
    <source>
        <dbReference type="ARBA" id="ARBA00047371"/>
    </source>
</evidence>
<dbReference type="EMBL" id="PTIS01000003">
    <property type="protein sequence ID" value="PPK49055.1"/>
    <property type="molecule type" value="Genomic_DNA"/>
</dbReference>
<dbReference type="PIRSF" id="PIRSF006294">
    <property type="entry name" value="PEP_crbxkin"/>
    <property type="match status" value="1"/>
</dbReference>
<evidence type="ECO:0000256" key="10">
    <source>
        <dbReference type="HAMAP-Rule" id="MF_00453"/>
    </source>
</evidence>
<feature type="binding site" evidence="10">
    <location>
        <begin position="230"/>
        <end position="238"/>
    </location>
    <ligand>
        <name>ATP</name>
        <dbReference type="ChEBI" id="CHEBI:30616"/>
    </ligand>
</feature>
<dbReference type="InterPro" id="IPR015994">
    <property type="entry name" value="PEPCK_ATP_CS"/>
</dbReference>
<dbReference type="NCBIfam" id="NF006820">
    <property type="entry name" value="PRK09344.1-2"/>
    <property type="match status" value="1"/>
</dbReference>
<dbReference type="PROSITE" id="PS00532">
    <property type="entry name" value="PEPCK_ATP"/>
    <property type="match status" value="1"/>
</dbReference>
<keyword evidence="10" id="KW-0479">Metal-binding</keyword>
<dbReference type="GO" id="GO:0005524">
    <property type="term" value="F:ATP binding"/>
    <property type="evidence" value="ECO:0007669"/>
    <property type="project" value="UniProtKB-UniRule"/>
</dbReference>
<dbReference type="SUPFAM" id="SSF53795">
    <property type="entry name" value="PEP carboxykinase-like"/>
    <property type="match status" value="1"/>
</dbReference>
<comment type="function">
    <text evidence="10">Involved in the gluconeogenesis. Catalyzes the conversion of oxaloacetate (OAA) to phosphoenolpyruvate (PEP) through direct phosphoryl transfer between the nucleoside triphosphate and OAA.</text>
</comment>
<comment type="caution">
    <text evidence="11">The sequence shown here is derived from an EMBL/GenBank/DDBJ whole genome shotgun (WGS) entry which is preliminary data.</text>
</comment>
<dbReference type="SUPFAM" id="SSF68923">
    <property type="entry name" value="PEP carboxykinase N-terminal domain"/>
    <property type="match status" value="1"/>
</dbReference>
<comment type="caution">
    <text evidence="10">Lacks conserved residue(s) required for the propagation of feature annotation.</text>
</comment>
<keyword evidence="11" id="KW-0670">Pyruvate</keyword>